<dbReference type="InterPro" id="IPR016024">
    <property type="entry name" value="ARM-type_fold"/>
</dbReference>
<evidence type="ECO:0000313" key="8">
    <source>
        <dbReference type="EnsemblMetazoa" id="AMAM004989-PA"/>
    </source>
</evidence>
<dbReference type="Pfam" id="PF02020">
    <property type="entry name" value="W2"/>
    <property type="match status" value="1"/>
</dbReference>
<dbReference type="GO" id="GO:0005085">
    <property type="term" value="F:guanyl-nucleotide exchange factor activity"/>
    <property type="evidence" value="ECO:0007669"/>
    <property type="project" value="InterPro"/>
</dbReference>
<evidence type="ECO:0000256" key="4">
    <source>
        <dbReference type="ARBA" id="ARBA00044144"/>
    </source>
</evidence>
<comment type="subcellular location">
    <subcellularLocation>
        <location evidence="1">Cytoplasm</location>
        <location evidence="1">Cytosol</location>
    </subcellularLocation>
</comment>
<dbReference type="FunFam" id="1.25.40.180:FF:000022">
    <property type="entry name" value="Translation initiation factor eIF-2B epsilon subunit"/>
    <property type="match status" value="1"/>
</dbReference>
<dbReference type="GO" id="GO:0003743">
    <property type="term" value="F:translation initiation factor activity"/>
    <property type="evidence" value="ECO:0007669"/>
    <property type="project" value="TreeGrafter"/>
</dbReference>
<keyword evidence="3" id="KW-0963">Cytoplasm</keyword>
<dbReference type="VEuPathDB" id="VectorBase:AMAM004989"/>
<organism evidence="8 9">
    <name type="scientific">Anopheles maculatus</name>
    <dbReference type="NCBI Taxonomy" id="74869"/>
    <lineage>
        <taxon>Eukaryota</taxon>
        <taxon>Metazoa</taxon>
        <taxon>Ecdysozoa</taxon>
        <taxon>Arthropoda</taxon>
        <taxon>Hexapoda</taxon>
        <taxon>Insecta</taxon>
        <taxon>Pterygota</taxon>
        <taxon>Neoptera</taxon>
        <taxon>Endopterygota</taxon>
        <taxon>Diptera</taxon>
        <taxon>Nematocera</taxon>
        <taxon>Culicoidea</taxon>
        <taxon>Culicidae</taxon>
        <taxon>Anophelinae</taxon>
        <taxon>Anopheles</taxon>
        <taxon>Anopheles maculatus group</taxon>
    </lineage>
</organism>
<dbReference type="GO" id="GO:0005829">
    <property type="term" value="C:cytosol"/>
    <property type="evidence" value="ECO:0007669"/>
    <property type="project" value="UniProtKB-SubCell"/>
</dbReference>
<evidence type="ECO:0000256" key="6">
    <source>
        <dbReference type="ARBA" id="ARBA00046432"/>
    </source>
</evidence>
<dbReference type="SMART" id="SM00515">
    <property type="entry name" value="eIF5C"/>
    <property type="match status" value="1"/>
</dbReference>
<name>A0A182SE71_9DIPT</name>
<dbReference type="InterPro" id="IPR051956">
    <property type="entry name" value="eIF2B_epsilon"/>
</dbReference>
<evidence type="ECO:0000256" key="3">
    <source>
        <dbReference type="ARBA" id="ARBA00022490"/>
    </source>
</evidence>
<dbReference type="CDD" id="cd11558">
    <property type="entry name" value="W2_eIF2B_epsilon"/>
    <property type="match status" value="1"/>
</dbReference>
<reference evidence="9" key="1">
    <citation type="submission" date="2013-09" db="EMBL/GenBank/DDBJ databases">
        <title>The Genome Sequence of Anopheles maculatus species B.</title>
        <authorList>
            <consortium name="The Broad Institute Genomics Platform"/>
            <person name="Neafsey D.E."/>
            <person name="Besansky N."/>
            <person name="Howell P."/>
            <person name="Walton C."/>
            <person name="Young S.K."/>
            <person name="Zeng Q."/>
            <person name="Gargeya S."/>
            <person name="Fitzgerald M."/>
            <person name="Haas B."/>
            <person name="Abouelleil A."/>
            <person name="Allen A.W."/>
            <person name="Alvarado L."/>
            <person name="Arachchi H.M."/>
            <person name="Berlin A.M."/>
            <person name="Chapman S.B."/>
            <person name="Gainer-Dewar J."/>
            <person name="Goldberg J."/>
            <person name="Griggs A."/>
            <person name="Gujja S."/>
            <person name="Hansen M."/>
            <person name="Howarth C."/>
            <person name="Imamovic A."/>
            <person name="Ireland A."/>
            <person name="Larimer J."/>
            <person name="McCowan C."/>
            <person name="Murphy C."/>
            <person name="Pearson M."/>
            <person name="Poon T.W."/>
            <person name="Priest M."/>
            <person name="Roberts A."/>
            <person name="Saif S."/>
            <person name="Shea T."/>
            <person name="Sisk P."/>
            <person name="Sykes S."/>
            <person name="Wortman J."/>
            <person name="Nusbaum C."/>
            <person name="Birren B."/>
        </authorList>
    </citation>
    <scope>NUCLEOTIDE SEQUENCE [LARGE SCALE GENOMIC DNA]</scope>
    <source>
        <strain evidence="9">maculatus3</strain>
    </source>
</reference>
<dbReference type="GO" id="GO:0005851">
    <property type="term" value="C:eukaryotic translation initiation factor 2B complex"/>
    <property type="evidence" value="ECO:0007669"/>
    <property type="project" value="TreeGrafter"/>
</dbReference>
<dbReference type="InterPro" id="IPR003307">
    <property type="entry name" value="W2_domain"/>
</dbReference>
<dbReference type="GO" id="GO:0031369">
    <property type="term" value="F:translation initiation factor binding"/>
    <property type="evidence" value="ECO:0007669"/>
    <property type="project" value="InterPro"/>
</dbReference>
<evidence type="ECO:0000256" key="1">
    <source>
        <dbReference type="ARBA" id="ARBA00004514"/>
    </source>
</evidence>
<evidence type="ECO:0000256" key="2">
    <source>
        <dbReference type="ARBA" id="ARBA00007878"/>
    </source>
</evidence>
<dbReference type="PANTHER" id="PTHR45887:SF1">
    <property type="entry name" value="TRANSLATION INITIATION FACTOR EIF-2B SUBUNIT EPSILON"/>
    <property type="match status" value="1"/>
</dbReference>
<dbReference type="Proteomes" id="UP000075901">
    <property type="component" value="Unassembled WGS sequence"/>
</dbReference>
<dbReference type="AlphaFoldDB" id="A0A182SE71"/>
<comment type="subunit">
    <text evidence="6">Component of the translation initiation factor 2B (eIF2B) complex which is a heterodecamer of two sets of five different subunits: alpha, beta, gamma, delta and epsilon. Subunits alpha, beta and delta comprise a regulatory subcomplex and subunits epsilon and gamma comprise a catalytic subcomplex. Within the complex, the hexameric regulatory complex resides at the center, with the two heterodimeric catalytic subcomplexes bound on opposite sides.</text>
</comment>
<reference evidence="8" key="2">
    <citation type="submission" date="2020-05" db="UniProtKB">
        <authorList>
            <consortium name="EnsemblMetazoa"/>
        </authorList>
    </citation>
    <scope>IDENTIFICATION</scope>
    <source>
        <strain evidence="8">maculatus3</strain>
    </source>
</reference>
<sequence>EPSDVENDSIPASPVPEDENIFLSEIKESLERGLSDHIDAEYLILEINSSRYAYNMALEEVNYCVVKAILQIMIQQKGFVTNTVGTFHRLLTYFGDVFRNYIRDRESMMNCLKAFEDMCLASETLQTKIAQLVYYLYEEDMFEEEVIIEWYERLEDEAIKRTLSKLVQWLQESSEDDEEEDDMD</sequence>
<evidence type="ECO:0000259" key="7">
    <source>
        <dbReference type="PROSITE" id="PS51363"/>
    </source>
</evidence>
<evidence type="ECO:0000313" key="9">
    <source>
        <dbReference type="Proteomes" id="UP000075901"/>
    </source>
</evidence>
<feature type="domain" description="W2" evidence="7">
    <location>
        <begin position="16"/>
        <end position="180"/>
    </location>
</feature>
<dbReference type="Gene3D" id="1.25.40.180">
    <property type="match status" value="1"/>
</dbReference>
<protein>
    <recommendedName>
        <fullName evidence="4">Translation initiation factor eIF2B subunit epsilon</fullName>
    </recommendedName>
    <alternativeName>
        <fullName evidence="5">eIF2B GDP-GTP exchange factor subunit epsilon</fullName>
    </alternativeName>
</protein>
<dbReference type="PROSITE" id="PS51363">
    <property type="entry name" value="W2"/>
    <property type="match status" value="1"/>
</dbReference>
<accession>A0A182SE71</accession>
<comment type="similarity">
    <text evidence="2">Belongs to the eIF-2B gamma/epsilon subunits family.</text>
</comment>
<dbReference type="PANTHER" id="PTHR45887">
    <property type="entry name" value="TRANSLATION INITIATION FACTOR EIF-2B SUBUNIT EPSILON"/>
    <property type="match status" value="1"/>
</dbReference>
<proteinExistence type="inferred from homology"/>
<dbReference type="EnsemblMetazoa" id="AMAM004989-RA">
    <property type="protein sequence ID" value="AMAM004989-PA"/>
    <property type="gene ID" value="AMAM004989"/>
</dbReference>
<keyword evidence="9" id="KW-1185">Reference proteome</keyword>
<evidence type="ECO:0000256" key="5">
    <source>
        <dbReference type="ARBA" id="ARBA00044345"/>
    </source>
</evidence>
<dbReference type="SUPFAM" id="SSF48371">
    <property type="entry name" value="ARM repeat"/>
    <property type="match status" value="1"/>
</dbReference>
<dbReference type="InterPro" id="IPR044123">
    <property type="entry name" value="W2_eIF2B_epsilon"/>
</dbReference>